<reference evidence="3 4" key="1">
    <citation type="journal article" date="2018" name="Nat. Ecol. Evol.">
        <title>Pezizomycetes genomes reveal the molecular basis of ectomycorrhizal truffle lifestyle.</title>
        <authorList>
            <person name="Murat C."/>
            <person name="Payen T."/>
            <person name="Noel B."/>
            <person name="Kuo A."/>
            <person name="Morin E."/>
            <person name="Chen J."/>
            <person name="Kohler A."/>
            <person name="Krizsan K."/>
            <person name="Balestrini R."/>
            <person name="Da Silva C."/>
            <person name="Montanini B."/>
            <person name="Hainaut M."/>
            <person name="Levati E."/>
            <person name="Barry K.W."/>
            <person name="Belfiori B."/>
            <person name="Cichocki N."/>
            <person name="Clum A."/>
            <person name="Dockter R.B."/>
            <person name="Fauchery L."/>
            <person name="Guy J."/>
            <person name="Iotti M."/>
            <person name="Le Tacon F."/>
            <person name="Lindquist E.A."/>
            <person name="Lipzen A."/>
            <person name="Malagnac F."/>
            <person name="Mello A."/>
            <person name="Molinier V."/>
            <person name="Miyauchi S."/>
            <person name="Poulain J."/>
            <person name="Riccioni C."/>
            <person name="Rubini A."/>
            <person name="Sitrit Y."/>
            <person name="Splivallo R."/>
            <person name="Traeger S."/>
            <person name="Wang M."/>
            <person name="Zifcakova L."/>
            <person name="Wipf D."/>
            <person name="Zambonelli A."/>
            <person name="Paolocci F."/>
            <person name="Nowrousian M."/>
            <person name="Ottonello S."/>
            <person name="Baldrian P."/>
            <person name="Spatafora J.W."/>
            <person name="Henrissat B."/>
            <person name="Nagy L.G."/>
            <person name="Aury J.M."/>
            <person name="Wincker P."/>
            <person name="Grigoriev I.V."/>
            <person name="Bonfante P."/>
            <person name="Martin F.M."/>
        </authorList>
    </citation>
    <scope>NUCLEOTIDE SEQUENCE [LARGE SCALE GENOMIC DNA]</scope>
    <source>
        <strain evidence="3 4">RN42</strain>
    </source>
</reference>
<proteinExistence type="predicted"/>
<feature type="region of interest" description="Disordered" evidence="1">
    <location>
        <begin position="1"/>
        <end position="24"/>
    </location>
</feature>
<feature type="transmembrane region" description="Helical" evidence="2">
    <location>
        <begin position="249"/>
        <end position="270"/>
    </location>
</feature>
<feature type="transmembrane region" description="Helical" evidence="2">
    <location>
        <begin position="226"/>
        <end position="243"/>
    </location>
</feature>
<organism evidence="3 4">
    <name type="scientific">Ascobolus immersus RN42</name>
    <dbReference type="NCBI Taxonomy" id="1160509"/>
    <lineage>
        <taxon>Eukaryota</taxon>
        <taxon>Fungi</taxon>
        <taxon>Dikarya</taxon>
        <taxon>Ascomycota</taxon>
        <taxon>Pezizomycotina</taxon>
        <taxon>Pezizomycetes</taxon>
        <taxon>Pezizales</taxon>
        <taxon>Ascobolaceae</taxon>
        <taxon>Ascobolus</taxon>
    </lineage>
</organism>
<keyword evidence="2" id="KW-0472">Membrane</keyword>
<evidence type="ECO:0008006" key="5">
    <source>
        <dbReference type="Google" id="ProtNLM"/>
    </source>
</evidence>
<dbReference type="PANTHER" id="PTHR37488:SF7">
    <property type="entry name" value="DUF1275 DOMAIN PROTEIN"/>
    <property type="match status" value="1"/>
</dbReference>
<dbReference type="AlphaFoldDB" id="A0A3N4IKS5"/>
<dbReference type="EMBL" id="ML119654">
    <property type="protein sequence ID" value="RPA85298.1"/>
    <property type="molecule type" value="Genomic_DNA"/>
</dbReference>
<accession>A0A3N4IKS5</accession>
<feature type="transmembrane region" description="Helical" evidence="2">
    <location>
        <begin position="122"/>
        <end position="142"/>
    </location>
</feature>
<evidence type="ECO:0000256" key="1">
    <source>
        <dbReference type="SAM" id="MobiDB-lite"/>
    </source>
</evidence>
<keyword evidence="2" id="KW-0812">Transmembrane</keyword>
<evidence type="ECO:0000313" key="3">
    <source>
        <dbReference type="EMBL" id="RPA85298.1"/>
    </source>
</evidence>
<keyword evidence="2" id="KW-1133">Transmembrane helix</keyword>
<gene>
    <name evidence="3" type="ORF">BJ508DRAFT_373677</name>
</gene>
<feature type="transmembrane region" description="Helical" evidence="2">
    <location>
        <begin position="88"/>
        <end position="110"/>
    </location>
</feature>
<dbReference type="OrthoDB" id="5288586at2759"/>
<sequence>MPDSTIPITAPESSDPDTRPPPPKPTSFLTTLVDTTHADLLLLTATFVSGLIDASAYNAWTVFAAMQTGNTMFLALGASNQPQSKPYGWLKSLVSITSFLTGSFLTYRITHANFTPSPVSRGSLWFNFFMQGLWVVIAASLVESGFVSGSTSTYAASAAVHKEVDFKELVPLVFLAMQFGAQIATSRILGFGEIPTTVLTSVYTDIATDPKILVGWRENVKRNRRVGGVVCMLTGGIAGGWISRSNAGLAGALWLAAGLKFIISTTWLLLPNKRTPQSGAV</sequence>
<dbReference type="Proteomes" id="UP000275078">
    <property type="component" value="Unassembled WGS sequence"/>
</dbReference>
<dbReference type="InterPro" id="IPR010699">
    <property type="entry name" value="DUF1275"/>
</dbReference>
<keyword evidence="4" id="KW-1185">Reference proteome</keyword>
<evidence type="ECO:0000313" key="4">
    <source>
        <dbReference type="Proteomes" id="UP000275078"/>
    </source>
</evidence>
<dbReference type="PANTHER" id="PTHR37488">
    <property type="entry name" value="DUF1275 DOMAIN-CONTAINING PROTEIN"/>
    <property type="match status" value="1"/>
</dbReference>
<name>A0A3N4IKS5_ASCIM</name>
<evidence type="ECO:0000256" key="2">
    <source>
        <dbReference type="SAM" id="Phobius"/>
    </source>
</evidence>
<protein>
    <recommendedName>
        <fullName evidence="5">DUF1275 domain protein</fullName>
    </recommendedName>
</protein>
<dbReference type="Pfam" id="PF06912">
    <property type="entry name" value="DUF1275"/>
    <property type="match status" value="1"/>
</dbReference>